<dbReference type="Gene3D" id="1.10.460.10">
    <property type="entry name" value="Topoisomerase I, domain 2"/>
    <property type="match status" value="1"/>
</dbReference>
<evidence type="ECO:0000313" key="5">
    <source>
        <dbReference type="Proteomes" id="UP000064844"/>
    </source>
</evidence>
<dbReference type="GO" id="GO:0006310">
    <property type="term" value="P:DNA recombination"/>
    <property type="evidence" value="ECO:0007669"/>
    <property type="project" value="TreeGrafter"/>
</dbReference>
<dbReference type="PANTHER" id="PTHR11390">
    <property type="entry name" value="PROKARYOTIC DNA TOPOISOMERASE"/>
    <property type="match status" value="1"/>
</dbReference>
<sequence length="216" mass="24015">MEHAGKDDIPDEAERKGLGTPATRAAIIEKLVTAGFVERKGKSLIPTKAGINLVTVLPEPLTSPMLTAEWEQKLTEIAKGGADPDTFMDGIRTMVQEIVSTYSCISEDGKKLFAPEKESIGACPRCGQPVYEGKKNFACSDRSCGFVLWKNDRFWMSRKKELTKKMAADLLKKGRTNVKGMWSEKKQTAYDAAVILCDKGGRYIDFKLEFPKNKRS</sequence>
<dbReference type="STRING" id="1297617.IB211_02843"/>
<dbReference type="Pfam" id="PF01131">
    <property type="entry name" value="Topoisom_bac"/>
    <property type="match status" value="1"/>
</dbReference>
<dbReference type="SUPFAM" id="SSF56712">
    <property type="entry name" value="Prokaryotic type I DNA topoisomerase"/>
    <property type="match status" value="1"/>
</dbReference>
<feature type="region of interest" description="Disordered" evidence="2">
    <location>
        <begin position="1"/>
        <end position="20"/>
    </location>
</feature>
<reference evidence="5" key="2">
    <citation type="submission" date="2015-04" db="EMBL/GenBank/DDBJ databases">
        <title>A butyrogenic pathway from the amino acid lysine in a human gut commensal.</title>
        <authorList>
            <person name="de Vos W.M."/>
            <person name="Bui N.T.P."/>
            <person name="Plugge C.M."/>
            <person name="Ritari J."/>
        </authorList>
    </citation>
    <scope>NUCLEOTIDE SEQUENCE [LARGE SCALE GENOMIC DNA]</scope>
    <source>
        <strain evidence="5">AF211</strain>
    </source>
</reference>
<dbReference type="PANTHER" id="PTHR11390:SF21">
    <property type="entry name" value="DNA TOPOISOMERASE 3-ALPHA"/>
    <property type="match status" value="1"/>
</dbReference>
<dbReference type="Proteomes" id="UP000064844">
    <property type="component" value="Chromosome"/>
</dbReference>
<dbReference type="GO" id="GO:0006281">
    <property type="term" value="P:DNA repair"/>
    <property type="evidence" value="ECO:0007669"/>
    <property type="project" value="TreeGrafter"/>
</dbReference>
<dbReference type="AlphaFoldDB" id="A0A0S2W7K6"/>
<dbReference type="KEGG" id="ibu:IB211_02843"/>
<dbReference type="InterPro" id="IPR000380">
    <property type="entry name" value="Topo_IA"/>
</dbReference>
<evidence type="ECO:0000259" key="3">
    <source>
        <dbReference type="PROSITE" id="PS52039"/>
    </source>
</evidence>
<dbReference type="EC" id="5.99.1.2" evidence="4"/>
<name>A0A0S2W7K6_9FIRM</name>
<dbReference type="PROSITE" id="PS52039">
    <property type="entry name" value="TOPO_IA_2"/>
    <property type="match status" value="1"/>
</dbReference>
<evidence type="ECO:0000313" key="4">
    <source>
        <dbReference type="EMBL" id="ALP95234.1"/>
    </source>
</evidence>
<protein>
    <submittedName>
        <fullName evidence="4">DNA topoisomerase III</fullName>
        <ecNumber evidence="4">5.99.1.2</ecNumber>
    </submittedName>
</protein>
<keyword evidence="1 4" id="KW-0413">Isomerase</keyword>
<dbReference type="GO" id="GO:0003677">
    <property type="term" value="F:DNA binding"/>
    <property type="evidence" value="ECO:0007669"/>
    <property type="project" value="InterPro"/>
</dbReference>
<dbReference type="InterPro" id="IPR023405">
    <property type="entry name" value="Topo_IA_core_domain"/>
</dbReference>
<organism evidence="4 5">
    <name type="scientific">Intestinimonas butyriciproducens</name>
    <dbReference type="NCBI Taxonomy" id="1297617"/>
    <lineage>
        <taxon>Bacteria</taxon>
        <taxon>Bacillati</taxon>
        <taxon>Bacillota</taxon>
        <taxon>Clostridia</taxon>
        <taxon>Eubacteriales</taxon>
        <taxon>Intestinimonas</taxon>
    </lineage>
</organism>
<dbReference type="GO" id="GO:0043597">
    <property type="term" value="C:cytoplasmic replication fork"/>
    <property type="evidence" value="ECO:0007669"/>
    <property type="project" value="TreeGrafter"/>
</dbReference>
<dbReference type="EMBL" id="CP011307">
    <property type="protein sequence ID" value="ALP95234.1"/>
    <property type="molecule type" value="Genomic_DNA"/>
</dbReference>
<dbReference type="GO" id="GO:0003917">
    <property type="term" value="F:DNA topoisomerase type I (single strand cut, ATP-independent) activity"/>
    <property type="evidence" value="ECO:0007669"/>
    <property type="project" value="InterPro"/>
</dbReference>
<proteinExistence type="predicted"/>
<feature type="compositionally biased region" description="Basic and acidic residues" evidence="2">
    <location>
        <begin position="1"/>
        <end position="17"/>
    </location>
</feature>
<dbReference type="GO" id="GO:0006265">
    <property type="term" value="P:DNA topological change"/>
    <property type="evidence" value="ECO:0007669"/>
    <property type="project" value="InterPro"/>
</dbReference>
<dbReference type="PATRIC" id="fig|1297617.4.peg.2926"/>
<keyword evidence="5" id="KW-1185">Reference proteome</keyword>
<evidence type="ECO:0000256" key="2">
    <source>
        <dbReference type="SAM" id="MobiDB-lite"/>
    </source>
</evidence>
<gene>
    <name evidence="4" type="ORF">IB211_02843</name>
</gene>
<dbReference type="InterPro" id="IPR013824">
    <property type="entry name" value="Topo_IA_cen_sub1"/>
</dbReference>
<evidence type="ECO:0000256" key="1">
    <source>
        <dbReference type="ARBA" id="ARBA00023235"/>
    </source>
</evidence>
<feature type="domain" description="Topo IA-type catalytic" evidence="3">
    <location>
        <begin position="1"/>
        <end position="99"/>
    </location>
</feature>
<reference evidence="4 5" key="1">
    <citation type="journal article" date="2015" name="Nat. Commun.">
        <title>Production of butyrate from lysine and the Amadori product fructoselysine by a human gut commensal.</title>
        <authorList>
            <person name="Bui T.P."/>
            <person name="Ritari J."/>
            <person name="Boeren S."/>
            <person name="de Waard P."/>
            <person name="Plugge C.M."/>
            <person name="de Vos W.M."/>
        </authorList>
    </citation>
    <scope>NUCLEOTIDE SEQUENCE [LARGE SCALE GENOMIC DNA]</scope>
    <source>
        <strain evidence="4 5">AF211</strain>
    </source>
</reference>
<dbReference type="InterPro" id="IPR013497">
    <property type="entry name" value="Topo_IA_cen"/>
</dbReference>
<accession>A0A0S2W7K6</accession>